<keyword evidence="1" id="KW-0805">Transcription regulation</keyword>
<evidence type="ECO:0000256" key="1">
    <source>
        <dbReference type="ARBA" id="ARBA00023015"/>
    </source>
</evidence>
<evidence type="ECO:0000256" key="3">
    <source>
        <dbReference type="ARBA" id="ARBA00023125"/>
    </source>
</evidence>
<dbReference type="Pfam" id="PF04542">
    <property type="entry name" value="Sigma70_r2"/>
    <property type="match status" value="1"/>
</dbReference>
<dbReference type="InterPro" id="IPR007627">
    <property type="entry name" value="RNA_pol_sigma70_r2"/>
</dbReference>
<feature type="domain" description="RNA polymerase sigma-70 region 2" evidence="5">
    <location>
        <begin position="30"/>
        <end position="92"/>
    </location>
</feature>
<dbReference type="InterPro" id="IPR013325">
    <property type="entry name" value="RNA_pol_sigma_r2"/>
</dbReference>
<dbReference type="PANTHER" id="PTHR43133:SF8">
    <property type="entry name" value="RNA POLYMERASE SIGMA FACTOR HI_1459-RELATED"/>
    <property type="match status" value="1"/>
</dbReference>
<organism evidence="6">
    <name type="scientific">marine metagenome</name>
    <dbReference type="NCBI Taxonomy" id="408172"/>
    <lineage>
        <taxon>unclassified sequences</taxon>
        <taxon>metagenomes</taxon>
        <taxon>ecological metagenomes</taxon>
    </lineage>
</organism>
<dbReference type="InterPro" id="IPR039425">
    <property type="entry name" value="RNA_pol_sigma-70-like"/>
</dbReference>
<evidence type="ECO:0000256" key="4">
    <source>
        <dbReference type="ARBA" id="ARBA00023163"/>
    </source>
</evidence>
<protein>
    <recommendedName>
        <fullName evidence="5">RNA polymerase sigma-70 region 2 domain-containing protein</fullName>
    </recommendedName>
</protein>
<dbReference type="GO" id="GO:0016987">
    <property type="term" value="F:sigma factor activity"/>
    <property type="evidence" value="ECO:0007669"/>
    <property type="project" value="UniProtKB-KW"/>
</dbReference>
<dbReference type="GO" id="GO:0003677">
    <property type="term" value="F:DNA binding"/>
    <property type="evidence" value="ECO:0007669"/>
    <property type="project" value="UniProtKB-KW"/>
</dbReference>
<reference evidence="6" key="1">
    <citation type="submission" date="2018-05" db="EMBL/GenBank/DDBJ databases">
        <authorList>
            <person name="Lanie J.A."/>
            <person name="Ng W.-L."/>
            <person name="Kazmierczak K.M."/>
            <person name="Andrzejewski T.M."/>
            <person name="Davidsen T.M."/>
            <person name="Wayne K.J."/>
            <person name="Tettelin H."/>
            <person name="Glass J.I."/>
            <person name="Rusch D."/>
            <person name="Podicherti R."/>
            <person name="Tsui H.-C.T."/>
            <person name="Winkler M.E."/>
        </authorList>
    </citation>
    <scope>NUCLEOTIDE SEQUENCE</scope>
</reference>
<name>A0A382T5A7_9ZZZZ</name>
<accession>A0A382T5A7</accession>
<dbReference type="SUPFAM" id="SSF88946">
    <property type="entry name" value="Sigma2 domain of RNA polymerase sigma factors"/>
    <property type="match status" value="1"/>
</dbReference>
<evidence type="ECO:0000313" key="6">
    <source>
        <dbReference type="EMBL" id="SVD17329.1"/>
    </source>
</evidence>
<keyword evidence="3" id="KW-0238">DNA-binding</keyword>
<dbReference type="EMBL" id="UINC01134041">
    <property type="protein sequence ID" value="SVD17329.1"/>
    <property type="molecule type" value="Genomic_DNA"/>
</dbReference>
<feature type="non-terminal residue" evidence="6">
    <location>
        <position position="92"/>
    </location>
</feature>
<dbReference type="Gene3D" id="1.10.1740.10">
    <property type="match status" value="1"/>
</dbReference>
<keyword evidence="2" id="KW-0731">Sigma factor</keyword>
<keyword evidence="4" id="KW-0804">Transcription</keyword>
<evidence type="ECO:0000256" key="2">
    <source>
        <dbReference type="ARBA" id="ARBA00023082"/>
    </source>
</evidence>
<dbReference type="AlphaFoldDB" id="A0A382T5A7"/>
<evidence type="ECO:0000259" key="5">
    <source>
        <dbReference type="Pfam" id="PF04542"/>
    </source>
</evidence>
<proteinExistence type="predicted"/>
<dbReference type="GO" id="GO:0006352">
    <property type="term" value="P:DNA-templated transcription initiation"/>
    <property type="evidence" value="ECO:0007669"/>
    <property type="project" value="InterPro"/>
</dbReference>
<gene>
    <name evidence="6" type="ORF">METZ01_LOCUS370183</name>
</gene>
<sequence>MPEKPACSSAEDPQLVDLAKAGDMQAFEELVSRHRDRIYMRAYSIMRNETLAVDLSQNAWVKAWQRLEQFHGEASFPTWLSRIVTNLCLDEL</sequence>
<dbReference type="PANTHER" id="PTHR43133">
    <property type="entry name" value="RNA POLYMERASE ECF-TYPE SIGMA FACTO"/>
    <property type="match status" value="1"/>
</dbReference>